<gene>
    <name evidence="10" type="primary">rpl18</name>
</gene>
<dbReference type="GO" id="GO:0006412">
    <property type="term" value="P:translation"/>
    <property type="evidence" value="ECO:0007669"/>
    <property type="project" value="InterPro"/>
</dbReference>
<accession>A0A3G3MHC6</accession>
<evidence type="ECO:0000256" key="3">
    <source>
        <dbReference type="ARBA" id="ARBA00011505"/>
    </source>
</evidence>
<name>A0A3G3MHC6_9FLOR</name>
<evidence type="ECO:0000256" key="2">
    <source>
        <dbReference type="ARBA" id="ARBA00007116"/>
    </source>
</evidence>
<evidence type="ECO:0000256" key="8">
    <source>
        <dbReference type="ARBA" id="ARBA00035303"/>
    </source>
</evidence>
<evidence type="ECO:0000256" key="6">
    <source>
        <dbReference type="ARBA" id="ARBA00022980"/>
    </source>
</evidence>
<dbReference type="HAMAP" id="MF_01337_B">
    <property type="entry name" value="Ribosomal_uL18_B"/>
    <property type="match status" value="1"/>
</dbReference>
<comment type="function">
    <text evidence="1">Binds 5S rRNA, forms part of the central protuberance of the 50S subunit.</text>
</comment>
<dbReference type="InterPro" id="IPR005484">
    <property type="entry name" value="Ribosomal_uL18_bac/plant/anim"/>
</dbReference>
<keyword evidence="4" id="KW-0699">rRNA-binding</keyword>
<keyword evidence="7" id="KW-0687">Ribonucleoprotein</keyword>
<dbReference type="GO" id="GO:0022625">
    <property type="term" value="C:cytosolic large ribosomal subunit"/>
    <property type="evidence" value="ECO:0007669"/>
    <property type="project" value="TreeGrafter"/>
</dbReference>
<dbReference type="EMBL" id="MH281629">
    <property type="protein sequence ID" value="AYR06223.1"/>
    <property type="molecule type" value="Genomic_DNA"/>
</dbReference>
<dbReference type="Pfam" id="PF00861">
    <property type="entry name" value="Ribosomal_L18p"/>
    <property type="match status" value="1"/>
</dbReference>
<proteinExistence type="inferred from homology"/>
<dbReference type="InterPro" id="IPR004389">
    <property type="entry name" value="Ribosomal_uL18_bac-type"/>
</dbReference>
<reference evidence="10" key="1">
    <citation type="journal article" date="2018" name="Genome Biol. Evol.">
        <title>Mitochondrial and Plastid Genomes from Coralline Red Algae Provide Insights into the Incongruent Evolutionary Histories of Organelles.</title>
        <authorList>
            <person name="Lee J."/>
            <person name="Song H.J."/>
            <person name="In Park S."/>
            <person name="Lee Y.M."/>
            <person name="Jeong S.Y."/>
            <person name="Oh Cho T."/>
            <person name="Kim J.H."/>
            <person name="Choi H.G."/>
            <person name="Choi C.G."/>
            <person name="Nelson W.A."/>
            <person name="Fredericq S."/>
            <person name="Bhattacharya D."/>
            <person name="Su Yoon H."/>
        </authorList>
    </citation>
    <scope>NUCLEOTIDE SEQUENCE</scope>
</reference>
<keyword evidence="10" id="KW-0934">Plastid</keyword>
<organism evidence="10">
    <name type="scientific">Renouxia sp</name>
    <dbReference type="NCBI Taxonomy" id="2485823"/>
    <lineage>
        <taxon>Eukaryota</taxon>
        <taxon>Rhodophyta</taxon>
        <taxon>Florideophyceae</taxon>
        <taxon>Corallinophycidae</taxon>
        <taxon>Rhodogorgonales</taxon>
        <taxon>Rhodogorgonaceae</taxon>
        <taxon>Renouxia</taxon>
    </lineage>
</organism>
<protein>
    <recommendedName>
        <fullName evidence="8">Large ribosomal subunit protein uL18c</fullName>
    </recommendedName>
    <alternativeName>
        <fullName evidence="9">50S ribosomal protein L18, chloroplastic</fullName>
    </alternativeName>
</protein>
<comment type="subunit">
    <text evidence="3">Part of the 50S ribosomal subunit; contacts the 5S rRNA.</text>
</comment>
<dbReference type="NCBIfam" id="TIGR00060">
    <property type="entry name" value="L18_bact"/>
    <property type="match status" value="1"/>
</dbReference>
<keyword evidence="5" id="KW-0694">RNA-binding</keyword>
<sequence length="107" mass="12172">MKYEKKIKGNMDRPRLCVFKSNKHIYVQAIDDISNKTIATSSSICPKLKQYIKSSATCETAKIIGQDIAIKLQKKGIKHIIFDRNKYVYHGRVRALADAARNTGIIF</sequence>
<evidence type="ECO:0000256" key="5">
    <source>
        <dbReference type="ARBA" id="ARBA00022884"/>
    </source>
</evidence>
<comment type="similarity">
    <text evidence="2">Belongs to the universal ribosomal protein uL18 family.</text>
</comment>
<evidence type="ECO:0000256" key="9">
    <source>
        <dbReference type="ARBA" id="ARBA00035346"/>
    </source>
</evidence>
<dbReference type="PANTHER" id="PTHR12899:SF3">
    <property type="entry name" value="LARGE RIBOSOMAL SUBUNIT PROTEIN UL18M"/>
    <property type="match status" value="1"/>
</dbReference>
<dbReference type="AlphaFoldDB" id="A0A3G3MHC6"/>
<dbReference type="InterPro" id="IPR057268">
    <property type="entry name" value="Ribosomal_L18"/>
</dbReference>
<dbReference type="GO" id="GO:0008097">
    <property type="term" value="F:5S rRNA binding"/>
    <property type="evidence" value="ECO:0007669"/>
    <property type="project" value="TreeGrafter"/>
</dbReference>
<dbReference type="PANTHER" id="PTHR12899">
    <property type="entry name" value="39S RIBOSOMAL PROTEIN L18, MITOCHONDRIAL"/>
    <property type="match status" value="1"/>
</dbReference>
<keyword evidence="6 10" id="KW-0689">Ribosomal protein</keyword>
<geneLocation type="plastid" evidence="10"/>
<dbReference type="Gene3D" id="3.30.420.100">
    <property type="match status" value="1"/>
</dbReference>
<dbReference type="SUPFAM" id="SSF53137">
    <property type="entry name" value="Translational machinery components"/>
    <property type="match status" value="1"/>
</dbReference>
<evidence type="ECO:0000313" key="10">
    <source>
        <dbReference type="EMBL" id="AYR06223.1"/>
    </source>
</evidence>
<evidence type="ECO:0000256" key="4">
    <source>
        <dbReference type="ARBA" id="ARBA00022730"/>
    </source>
</evidence>
<dbReference type="CDD" id="cd00432">
    <property type="entry name" value="Ribosomal_L18_L5e"/>
    <property type="match status" value="1"/>
</dbReference>
<dbReference type="GO" id="GO:0003735">
    <property type="term" value="F:structural constituent of ribosome"/>
    <property type="evidence" value="ECO:0007669"/>
    <property type="project" value="InterPro"/>
</dbReference>
<evidence type="ECO:0000256" key="1">
    <source>
        <dbReference type="ARBA" id="ARBA00003898"/>
    </source>
</evidence>
<evidence type="ECO:0000256" key="7">
    <source>
        <dbReference type="ARBA" id="ARBA00023274"/>
    </source>
</evidence>